<dbReference type="SUPFAM" id="SSF51556">
    <property type="entry name" value="Metallo-dependent hydrolases"/>
    <property type="match status" value="1"/>
</dbReference>
<dbReference type="InterPro" id="IPR046249">
    <property type="entry name" value="DUF6282"/>
</dbReference>
<gene>
    <name evidence="1" type="ORF">SE19_05265</name>
</gene>
<dbReference type="Pfam" id="PF19799">
    <property type="entry name" value="DUF6282"/>
    <property type="match status" value="1"/>
</dbReference>
<comment type="caution">
    <text evidence="1">The sequence shown here is derived from an EMBL/GenBank/DDBJ whole genome shotgun (WGS) entry which is preliminary data.</text>
</comment>
<evidence type="ECO:0008006" key="3">
    <source>
        <dbReference type="Google" id="ProtNLM"/>
    </source>
</evidence>
<protein>
    <recommendedName>
        <fullName evidence="3">Amidohydrolase-related domain-containing protein</fullName>
    </recommendedName>
</protein>
<evidence type="ECO:0000313" key="2">
    <source>
        <dbReference type="Proteomes" id="UP000050515"/>
    </source>
</evidence>
<dbReference type="Proteomes" id="UP000050515">
    <property type="component" value="Unassembled WGS sequence"/>
</dbReference>
<sequence>ENNICLGTGHLSPLEITELVNFMPRQLRSKTIITHVNWGIFKLKQDTIAALKSKGVYFELTLAPIYSKQFKSENLDEFSGLIRFIGIDKCIISSDLGQIGSIDPIDAMRSSAEYLQSNGFSERELHALYSENAIKFLDI</sequence>
<dbReference type="EMBL" id="LJCQ01000231">
    <property type="protein sequence ID" value="KPV46494.1"/>
    <property type="molecule type" value="Genomic_DNA"/>
</dbReference>
<organism evidence="1 2">
    <name type="scientific">Acidiplasma aeolicum</name>
    <dbReference type="NCBI Taxonomy" id="507754"/>
    <lineage>
        <taxon>Archaea</taxon>
        <taxon>Methanobacteriati</taxon>
        <taxon>Thermoplasmatota</taxon>
        <taxon>Thermoplasmata</taxon>
        <taxon>Thermoplasmatales</taxon>
        <taxon>Ferroplasmaceae</taxon>
        <taxon>Acidiplasma</taxon>
    </lineage>
</organism>
<feature type="non-terminal residue" evidence="1">
    <location>
        <position position="1"/>
    </location>
</feature>
<proteinExistence type="predicted"/>
<dbReference type="Gene3D" id="3.20.20.140">
    <property type="entry name" value="Metal-dependent hydrolases"/>
    <property type="match status" value="1"/>
</dbReference>
<dbReference type="InterPro" id="IPR032466">
    <property type="entry name" value="Metal_Hydrolase"/>
</dbReference>
<reference evidence="1 2" key="1">
    <citation type="submission" date="2015-09" db="EMBL/GenBank/DDBJ databases">
        <title>Draft genome sequence of Acidiplasma aeolicum DSM 18409.</title>
        <authorList>
            <person name="Hemp J."/>
        </authorList>
    </citation>
    <scope>NUCLEOTIDE SEQUENCE [LARGE SCALE GENOMIC DNA]</scope>
    <source>
        <strain evidence="1 2">V</strain>
    </source>
</reference>
<dbReference type="RefSeq" id="WP_169749814.1">
    <property type="nucleotide sequence ID" value="NZ_LJCQ01000231.1"/>
</dbReference>
<accession>A0A0P9DA63</accession>
<evidence type="ECO:0000313" key="1">
    <source>
        <dbReference type="EMBL" id="KPV46494.1"/>
    </source>
</evidence>
<name>A0A0P9DA63_9ARCH</name>
<dbReference type="PATRIC" id="fig|507754.4.peg.1202"/>
<dbReference type="AlphaFoldDB" id="A0A0P9DA63"/>